<dbReference type="Pfam" id="PF19407">
    <property type="entry name" value="DUF5979"/>
    <property type="match status" value="6"/>
</dbReference>
<feature type="domain" description="DUF5979" evidence="2">
    <location>
        <begin position="2494"/>
        <end position="2614"/>
    </location>
</feature>
<evidence type="ECO:0000259" key="2">
    <source>
        <dbReference type="Pfam" id="PF19407"/>
    </source>
</evidence>
<keyword evidence="4" id="KW-1185">Reference proteome</keyword>
<feature type="domain" description="DUF5979" evidence="2">
    <location>
        <begin position="2139"/>
        <end position="2242"/>
    </location>
</feature>
<evidence type="ECO:0000256" key="1">
    <source>
        <dbReference type="SAM" id="Phobius"/>
    </source>
</evidence>
<dbReference type="Proteomes" id="UP000594480">
    <property type="component" value="Chromosome"/>
</dbReference>
<keyword evidence="1" id="KW-1133">Transmembrane helix</keyword>
<proteinExistence type="predicted"/>
<dbReference type="Gene3D" id="2.60.40.740">
    <property type="match status" value="1"/>
</dbReference>
<dbReference type="EMBL" id="CP064760">
    <property type="protein sequence ID" value="QPE05031.1"/>
    <property type="molecule type" value="Genomic_DNA"/>
</dbReference>
<dbReference type="KEGG" id="msf:IT882_02615"/>
<dbReference type="InterPro" id="IPR046022">
    <property type="entry name" value="DUF5979"/>
</dbReference>
<dbReference type="RefSeq" id="WP_195693051.1">
    <property type="nucleotide sequence ID" value="NZ_CP064760.1"/>
</dbReference>
<organism evidence="3 4">
    <name type="scientific">Microbacterium schleiferi</name>
    <dbReference type="NCBI Taxonomy" id="69362"/>
    <lineage>
        <taxon>Bacteria</taxon>
        <taxon>Bacillati</taxon>
        <taxon>Actinomycetota</taxon>
        <taxon>Actinomycetes</taxon>
        <taxon>Micrococcales</taxon>
        <taxon>Microbacteriaceae</taxon>
        <taxon>Microbacterium</taxon>
    </lineage>
</organism>
<dbReference type="Gene3D" id="2.60.40.1140">
    <property type="entry name" value="Collagen-binding surface protein Cna, B-type domain"/>
    <property type="match status" value="1"/>
</dbReference>
<feature type="domain" description="DUF5979" evidence="2">
    <location>
        <begin position="2247"/>
        <end position="2366"/>
    </location>
</feature>
<accession>A0A7S8RI54</accession>
<feature type="domain" description="DUF5979" evidence="2">
    <location>
        <begin position="2370"/>
        <end position="2487"/>
    </location>
</feature>
<keyword evidence="1" id="KW-0812">Transmembrane</keyword>
<sequence>MTQRSHGTGNTRRSRRSPWRRLVHRIRPLTAVALSTLLVVSGAVAVGTMPAYADDINATLAITKSTDDPITPTGVVSPGETFEYDLLFSCGTSVGSVSGCKNATITDLLPEWIEFVSVSSFPVSAPGTSTVTDVGGRDQVTLAFTSPVNTPGATTGLPLGTFQMTIQVKLADDAPWEIDGTTIINTADITADNAVPQSDSAPIEAAVPVNLATTTDKSFDPSSNYNMAGETTRLTLSGTNTTNGGVDTLTVQDPAGATPLPADDTSPFHYLEFTDFGAMTLPAGAEQVTAEVYSIADSAWHTVYVGAGPPVYPAAGPGIPDKTDIYGIRFTYADTGGGRIDVSATGSAEVALTQRAAVESLSVATTVDNTVQSTVSLGSDTVSSPVVTKPYQIIPFGLQVSASKTFSPDQIKAGESTTVNIGAVNSGTATLAELVISEPGAGTPGSLSGDLTFAGFGTVSGGAGNGIQWPSGATEATIVYHYDDNTSSAPLSTSVSGTIPDSPSALRVVGFDITFTGAPIVSGAEAKTPFVVSTQRVGTPPDLTTVPNDVDAVAKAFTDITLTDSDTATDELEIYGDRMAVEVSKSIQPSQSWLVPGQQTVAQIPAVISSFPATTVNPTQVIVDDAAVLSPDWWNIYNATELPSLGIPSNATLTVQYTTDGSSWTNLPGAVGLSSPPAYQTVTIDPALSDTIIGLRFVYDAVSGESFDPGSTFQPNITFTTREQTRNAPIVDIEDVPTTGTIPDPSTPSGTIDVVQVANCATADASVASPAMSAATANTSPCPISTLIPINGGSGVGPDLVDKDVTPVTVVERSQAGTNGTLGWSTGGLTGVTQMRVTETGSTSYAPATSANLDSSFLNAFDVIRLAPITKTTDPLIAYDQLVSVELFDYTAAGGAGAWVPISGAPWDGPTSGTIVFPGYTLTDAEQATTTGVRYTFAESPNRASALTPGNLTQPAVGSGVAASTDRRPITVNFQLRDDRRSDGSPVLFGEAYNTAGDLSVVTNTVNAQACLVAFVADACADGYSTNDSDTVTILNGTANITTTKSWSTGVSGGGALGIPPTGTPAADYPTTRMTLSVVNNGPQKVDTLDLTDPAPNVAFEGTAWDVFTLTNIVSITPPKDSDGSGGNADVAVYLDLAGGGELGPLTISAATALTPGQLDDVVGVRAYASGRISYTSSGNNNGRLQIQLDAQLRETLRSDPMTRVSAGSVDNTIFGSIGDPSVETSGSCAVSNPPVTADPNTVVSCNNASISLSDTQDRTVLAGKSFSPTNEYENTNDRIRMLLSGQPGGNARSNQLVLTDTTPGFWNAYGFAGLVNANPSQFAIASPANRVQIELLTGATYTVEVDNSITVSGGTWNAVVNGSGDQWMTATQARSALAPGAATATASILGGGTVTYGEVQGIRFTYQRVASGSIADPSAPLLLFENPANPTLTGNLFVQRRDALLTGGDVPTTLSGNTASPGTTSAGVFPNTVVADATGIPGNGSPATDDADANFTFRHLPTAATVVKTPTGQVAPGTNFEVALTTTNNGGYPILNPVITDNLPVGTVAAGLPDYVFPDGIDPTDPANYTFALSSGSAPGAPWTELPIDPADVNVVVTSSSGVDPEPVAIRFEFPADSALGLGQVYRISWDMRLRSGAVANQPFTNEYEITGDRDFDSCNGVAGTTDICSTTATVTTQPLATFGMFQQVRALDPALGVISSTAATCTMADADPDGFFVDPCAPVTKPGQNNEWRLNYENWGSYPLDEISTIIYLPNAGQSGIDIPTVDSLWRPVLASATGPGLRADDTPTAARTVYYSTESPGTSLCDDVLTDGGTCPPGYWQPLDASVDLTTVTALYVVVDFAGGGDLLQPGEKFQLAFETTAPPAAFNPGNDPITWNSAKTGGKYTTGGSQRTLPPFEVPVVGASLASGSLQLTKTVDGDASGAGWVPTSFDGTLSCTSAGVAVPTAAIPTVPTLTDGTTVTVGGLPWGAECTFVETDAGSDVTLSPSTVTVSNDPTAIEVQSVTNTYDYASLLVEKTVEVPTPPGTTYPVPTDFAFTAVCTFNGATVLNETFLLDDGDTRLFEDLPARSECVVTETDPRDADSTVTSVTVIDPTVPPTIDQPARQATIPELSPDSAGGDTQNTVSYVNSYDLVALTITKDLEGEGAAQFGANQTFTVDVVCTFAGETLVDTSVELSAGNAWTASLTGLIAGSDCVITEPDLEGADAVVITPNDGSDTTTGEITLPDTGTATVTVTNWYLTGSLEVTKVFDGAAATQYGTADFDLELVCLRDGVDVDIPGGNDRTVNATAPTASWTHLPTGADCTLAETGIGGAGATAILDAGGSVLVDPATDGYTFTVVTDPTILNVADQPQPSLQVRNTFTYAEVSVSKVVETEALDNNGDPIPFGPFEVTLQCTWESATVTANEPMTQTIGDGDSFTWTGLPEGADCVIEETDTVNAASTTYEITQGGATAPAVDGIEASLAPLPAEGAADQTSVLFTNEYPVAPMIIRKEVDGTGAADVTRSFPVNVRCVLIDASHPDPGILVRDVNVEIGGPSNLQPEIDFLPLGSSCTITETDTGGASSVSITGTPYMGLPGAGGVPGASTTVTDSSITVTLSDNHYLVEITNTFIKPLPPTGGIFAWTVPIGAALMTVIGLMFVLWRRFEPGRD</sequence>
<feature type="domain" description="DUF5979" evidence="2">
    <location>
        <begin position="2018"/>
        <end position="2135"/>
    </location>
</feature>
<keyword evidence="1" id="KW-0472">Membrane</keyword>
<evidence type="ECO:0000313" key="3">
    <source>
        <dbReference type="EMBL" id="QPE05031.1"/>
    </source>
</evidence>
<feature type="domain" description="DUF5979" evidence="2">
    <location>
        <begin position="1914"/>
        <end position="2012"/>
    </location>
</feature>
<evidence type="ECO:0000313" key="4">
    <source>
        <dbReference type="Proteomes" id="UP000594480"/>
    </source>
</evidence>
<feature type="transmembrane region" description="Helical" evidence="1">
    <location>
        <begin position="2624"/>
        <end position="2646"/>
    </location>
</feature>
<name>A0A7S8RI54_9MICO</name>
<gene>
    <name evidence="3" type="ORF">IT882_02615</name>
</gene>
<protein>
    <recommendedName>
        <fullName evidence="2">DUF5979 domain-containing protein</fullName>
    </recommendedName>
</protein>
<reference evidence="3 4" key="1">
    <citation type="submission" date="2020-11" db="EMBL/GenBank/DDBJ databases">
        <title>Amino acid is mineralized and recycled by bacteria in oceanic microbiome.</title>
        <authorList>
            <person name="Zheng L.Y."/>
        </authorList>
    </citation>
    <scope>NUCLEOTIDE SEQUENCE [LARGE SCALE GENOMIC DNA]</scope>
    <source>
        <strain evidence="3 4">A32-1</strain>
    </source>
</reference>